<evidence type="ECO:0000259" key="2">
    <source>
        <dbReference type="PROSITE" id="PS51352"/>
    </source>
</evidence>
<keyword evidence="4" id="KW-1185">Reference proteome</keyword>
<dbReference type="STRING" id="758820.SAMN00777080_1727"/>
<dbReference type="InterPro" id="IPR000866">
    <property type="entry name" value="AhpC/TSA"/>
</dbReference>
<organism evidence="3 4">
    <name type="scientific">Aquiflexum balticum DSM 16537</name>
    <dbReference type="NCBI Taxonomy" id="758820"/>
    <lineage>
        <taxon>Bacteria</taxon>
        <taxon>Pseudomonadati</taxon>
        <taxon>Bacteroidota</taxon>
        <taxon>Cytophagia</taxon>
        <taxon>Cytophagales</taxon>
        <taxon>Cyclobacteriaceae</taxon>
        <taxon>Aquiflexum</taxon>
    </lineage>
</organism>
<dbReference type="InterPro" id="IPR036249">
    <property type="entry name" value="Thioredoxin-like_sf"/>
</dbReference>
<feature type="domain" description="Thioredoxin" evidence="2">
    <location>
        <begin position="48"/>
        <end position="191"/>
    </location>
</feature>
<dbReference type="SUPFAM" id="SSF52833">
    <property type="entry name" value="Thioredoxin-like"/>
    <property type="match status" value="1"/>
</dbReference>
<evidence type="ECO:0000313" key="3">
    <source>
        <dbReference type="EMBL" id="SMD43146.1"/>
    </source>
</evidence>
<evidence type="ECO:0000313" key="4">
    <source>
        <dbReference type="Proteomes" id="UP000192333"/>
    </source>
</evidence>
<dbReference type="PANTHER" id="PTHR42852:SF17">
    <property type="entry name" value="THIOREDOXIN-LIKE PROTEIN HI_1115"/>
    <property type="match status" value="1"/>
</dbReference>
<dbReference type="Proteomes" id="UP000192333">
    <property type="component" value="Chromosome I"/>
</dbReference>
<dbReference type="Gene3D" id="3.40.30.10">
    <property type="entry name" value="Glutaredoxin"/>
    <property type="match status" value="1"/>
</dbReference>
<protein>
    <submittedName>
        <fullName evidence="3">Thioredoxin-like</fullName>
    </submittedName>
</protein>
<feature type="signal peptide" evidence="1">
    <location>
        <begin position="1"/>
        <end position="30"/>
    </location>
</feature>
<dbReference type="PANTHER" id="PTHR42852">
    <property type="entry name" value="THIOL:DISULFIDE INTERCHANGE PROTEIN DSBE"/>
    <property type="match status" value="1"/>
</dbReference>
<dbReference type="InterPro" id="IPR050553">
    <property type="entry name" value="Thioredoxin_ResA/DsbE_sf"/>
</dbReference>
<dbReference type="EMBL" id="LT838813">
    <property type="protein sequence ID" value="SMD43146.1"/>
    <property type="molecule type" value="Genomic_DNA"/>
</dbReference>
<dbReference type="CDD" id="cd02966">
    <property type="entry name" value="TlpA_like_family"/>
    <property type="match status" value="1"/>
</dbReference>
<dbReference type="PROSITE" id="PS51352">
    <property type="entry name" value="THIOREDOXIN_2"/>
    <property type="match status" value="1"/>
</dbReference>
<gene>
    <name evidence="3" type="ORF">SAMN00777080_1727</name>
</gene>
<feature type="chain" id="PRO_5012935781" evidence="1">
    <location>
        <begin position="31"/>
        <end position="191"/>
    </location>
</feature>
<dbReference type="InterPro" id="IPR013766">
    <property type="entry name" value="Thioredoxin_domain"/>
</dbReference>
<dbReference type="OrthoDB" id="9815205at2"/>
<accession>A0A1W2H3V3</accession>
<sequence>MVTVKIISRIVMVTVLFFAISFCPTQTSNAQSSDFPFEIEYDLRKQGPAIGNEFPLMDYLSMDWEVIPVESLKNKTLVINIWYVGCKGCKQEEPFLSKLSASFKGSDEILFLSFSMSHEDKTRKYFEKNGDFGYQTMLMKRDEVENKFNVITSPTHFIIKNGILLEKFTYPVAHESIFNWYHQRIIEINEM</sequence>
<evidence type="ECO:0000256" key="1">
    <source>
        <dbReference type="SAM" id="SignalP"/>
    </source>
</evidence>
<name>A0A1W2H3V3_9BACT</name>
<keyword evidence="1" id="KW-0732">Signal</keyword>
<dbReference type="RefSeq" id="WP_084119887.1">
    <property type="nucleotide sequence ID" value="NZ_LT838813.1"/>
</dbReference>
<dbReference type="Pfam" id="PF00578">
    <property type="entry name" value="AhpC-TSA"/>
    <property type="match status" value="1"/>
</dbReference>
<dbReference type="AlphaFoldDB" id="A0A1W2H3V3"/>
<reference evidence="4" key="1">
    <citation type="submission" date="2017-04" db="EMBL/GenBank/DDBJ databases">
        <authorList>
            <person name="Varghese N."/>
            <person name="Submissions S."/>
        </authorList>
    </citation>
    <scope>NUCLEOTIDE SEQUENCE [LARGE SCALE GENOMIC DNA]</scope>
    <source>
        <strain evidence="4">DSM 16537</strain>
    </source>
</reference>
<proteinExistence type="predicted"/>